<evidence type="ECO:0000313" key="7">
    <source>
        <dbReference type="Proteomes" id="UP000186102"/>
    </source>
</evidence>
<comment type="caution">
    <text evidence="6">The sequence shown here is derived from an EMBL/GenBank/DDBJ whole genome shotgun (WGS) entry which is preliminary data.</text>
</comment>
<organism evidence="6 7">
    <name type="scientific">Desulfosporosinus metallidurans</name>
    <dbReference type="NCBI Taxonomy" id="1888891"/>
    <lineage>
        <taxon>Bacteria</taxon>
        <taxon>Bacillati</taxon>
        <taxon>Bacillota</taxon>
        <taxon>Clostridia</taxon>
        <taxon>Eubacteriales</taxon>
        <taxon>Desulfitobacteriaceae</taxon>
        <taxon>Desulfosporosinus</taxon>
    </lineage>
</organism>
<dbReference type="RefSeq" id="WP_235838801.1">
    <property type="nucleotide sequence ID" value="NZ_MLBF01000017.1"/>
</dbReference>
<gene>
    <name evidence="6" type="ORF">DSOL_2588</name>
</gene>
<sequence length="68" mass="6989">MSFFRNVNGDPSLTSAFVIATGILGTVLTPILLNLFKVANPLARGIAYGTTAHGQGTATALLEGSIQV</sequence>
<dbReference type="AlphaFoldDB" id="A0A1Q8QW42"/>
<accession>A0A1Q8QW42</accession>
<evidence type="ECO:0000256" key="4">
    <source>
        <dbReference type="ARBA" id="ARBA00023136"/>
    </source>
</evidence>
<evidence type="ECO:0000256" key="2">
    <source>
        <dbReference type="ARBA" id="ARBA00022692"/>
    </source>
</evidence>
<keyword evidence="7" id="KW-1185">Reference proteome</keyword>
<dbReference type="GO" id="GO:0016020">
    <property type="term" value="C:membrane"/>
    <property type="evidence" value="ECO:0007669"/>
    <property type="project" value="UniProtKB-SubCell"/>
</dbReference>
<keyword evidence="2 5" id="KW-0812">Transmembrane</keyword>
<dbReference type="InterPro" id="IPR007300">
    <property type="entry name" value="CidB/LrgB"/>
</dbReference>
<comment type="subcellular location">
    <subcellularLocation>
        <location evidence="1">Membrane</location>
        <topology evidence="1">Multi-pass membrane protein</topology>
    </subcellularLocation>
</comment>
<dbReference type="Proteomes" id="UP000186102">
    <property type="component" value="Unassembled WGS sequence"/>
</dbReference>
<dbReference type="STRING" id="1888891.DSOL_2588"/>
<dbReference type="PANTHER" id="PTHR30249:SF0">
    <property type="entry name" value="PLASTIDAL GLYCOLATE_GLYCERATE TRANSLOCATOR 1, CHLOROPLASTIC"/>
    <property type="match status" value="1"/>
</dbReference>
<reference evidence="6 7" key="1">
    <citation type="submission" date="2016-09" db="EMBL/GenBank/DDBJ databases">
        <title>Complete genome of Desulfosporosinus sp. OL.</title>
        <authorList>
            <person name="Mardanov A."/>
            <person name="Beletsky A."/>
            <person name="Panova A."/>
            <person name="Karnachuk O."/>
            <person name="Ravin N."/>
        </authorList>
    </citation>
    <scope>NUCLEOTIDE SEQUENCE [LARGE SCALE GENOMIC DNA]</scope>
    <source>
        <strain evidence="6 7">OL</strain>
    </source>
</reference>
<name>A0A1Q8QW42_9FIRM</name>
<protein>
    <submittedName>
        <fullName evidence="6">CidA-associated membrane protein CidB</fullName>
    </submittedName>
</protein>
<evidence type="ECO:0000256" key="1">
    <source>
        <dbReference type="ARBA" id="ARBA00004141"/>
    </source>
</evidence>
<dbReference type="Pfam" id="PF04172">
    <property type="entry name" value="LrgB"/>
    <property type="match status" value="1"/>
</dbReference>
<proteinExistence type="predicted"/>
<dbReference type="EMBL" id="MLBF01000017">
    <property type="protein sequence ID" value="OLN31563.1"/>
    <property type="molecule type" value="Genomic_DNA"/>
</dbReference>
<feature type="transmembrane region" description="Helical" evidence="5">
    <location>
        <begin position="12"/>
        <end position="36"/>
    </location>
</feature>
<dbReference type="PANTHER" id="PTHR30249">
    <property type="entry name" value="PUTATIVE SEROTONIN TRANSPORTER"/>
    <property type="match status" value="1"/>
</dbReference>
<keyword evidence="3 5" id="KW-1133">Transmembrane helix</keyword>
<evidence type="ECO:0000256" key="3">
    <source>
        <dbReference type="ARBA" id="ARBA00022989"/>
    </source>
</evidence>
<evidence type="ECO:0000313" key="6">
    <source>
        <dbReference type="EMBL" id="OLN31563.1"/>
    </source>
</evidence>
<evidence type="ECO:0000256" key="5">
    <source>
        <dbReference type="SAM" id="Phobius"/>
    </source>
</evidence>
<keyword evidence="4 5" id="KW-0472">Membrane</keyword>